<keyword evidence="2" id="KW-1185">Reference proteome</keyword>
<sequence length="88" mass="10296">MKSKEPFNAEQQVRAMLDRGWLWRDPLSSVLVHPQDYTLFAVYDHDAGTLTYSAALLEALELVIPTPPHQSRYYWPDENRAYQKSKRS</sequence>
<protein>
    <submittedName>
        <fullName evidence="1">Uncharacterized protein</fullName>
    </submittedName>
</protein>
<proteinExistence type="predicted"/>
<name>A0A2Z3H414_9BACT</name>
<dbReference type="KEGG" id="gog:C1280_16715"/>
<evidence type="ECO:0000313" key="2">
    <source>
        <dbReference type="Proteomes" id="UP000245802"/>
    </source>
</evidence>
<dbReference type="Proteomes" id="UP000245802">
    <property type="component" value="Chromosome"/>
</dbReference>
<dbReference type="EMBL" id="CP025958">
    <property type="protein sequence ID" value="AWM38467.1"/>
    <property type="molecule type" value="Genomic_DNA"/>
</dbReference>
<dbReference type="AlphaFoldDB" id="A0A2Z3H414"/>
<evidence type="ECO:0000313" key="1">
    <source>
        <dbReference type="EMBL" id="AWM38467.1"/>
    </source>
</evidence>
<dbReference type="OrthoDB" id="9923042at2"/>
<gene>
    <name evidence="1" type="ORF">C1280_16715</name>
</gene>
<accession>A0A2Z3H414</accession>
<dbReference type="RefSeq" id="WP_010045107.1">
    <property type="nucleotide sequence ID" value="NZ_CP025958.1"/>
</dbReference>
<organism evidence="1 2">
    <name type="scientific">Gemmata obscuriglobus</name>
    <dbReference type="NCBI Taxonomy" id="114"/>
    <lineage>
        <taxon>Bacteria</taxon>
        <taxon>Pseudomonadati</taxon>
        <taxon>Planctomycetota</taxon>
        <taxon>Planctomycetia</taxon>
        <taxon>Gemmatales</taxon>
        <taxon>Gemmataceae</taxon>
        <taxon>Gemmata</taxon>
    </lineage>
</organism>
<reference evidence="1 2" key="1">
    <citation type="submission" date="2018-01" db="EMBL/GenBank/DDBJ databases">
        <title>G. obscuriglobus.</title>
        <authorList>
            <person name="Franke J."/>
            <person name="Blomberg W."/>
            <person name="Selmecki A."/>
        </authorList>
    </citation>
    <scope>NUCLEOTIDE SEQUENCE [LARGE SCALE GENOMIC DNA]</scope>
    <source>
        <strain evidence="1 2">DSM 5831</strain>
    </source>
</reference>